<feature type="non-terminal residue" evidence="2">
    <location>
        <position position="214"/>
    </location>
</feature>
<feature type="compositionally biased region" description="Polar residues" evidence="1">
    <location>
        <begin position="42"/>
        <end position="60"/>
    </location>
</feature>
<gene>
    <name evidence="2" type="ORF">C7212DRAFT_314920</name>
</gene>
<dbReference type="EMBL" id="PYWC01000021">
    <property type="protein sequence ID" value="PWW77633.1"/>
    <property type="molecule type" value="Genomic_DNA"/>
</dbReference>
<evidence type="ECO:0000313" key="2">
    <source>
        <dbReference type="EMBL" id="PWW77633.1"/>
    </source>
</evidence>
<name>A0A317STB1_9PEZI</name>
<dbReference type="Proteomes" id="UP000246991">
    <property type="component" value="Unassembled WGS sequence"/>
</dbReference>
<evidence type="ECO:0000313" key="3">
    <source>
        <dbReference type="Proteomes" id="UP000246991"/>
    </source>
</evidence>
<feature type="compositionally biased region" description="Basic and acidic residues" evidence="1">
    <location>
        <begin position="1"/>
        <end position="14"/>
    </location>
</feature>
<organism evidence="2 3">
    <name type="scientific">Tuber magnatum</name>
    <name type="common">white Piedmont truffle</name>
    <dbReference type="NCBI Taxonomy" id="42249"/>
    <lineage>
        <taxon>Eukaryota</taxon>
        <taxon>Fungi</taxon>
        <taxon>Dikarya</taxon>
        <taxon>Ascomycota</taxon>
        <taxon>Pezizomycotina</taxon>
        <taxon>Pezizomycetes</taxon>
        <taxon>Pezizales</taxon>
        <taxon>Tuberaceae</taxon>
        <taxon>Tuber</taxon>
    </lineage>
</organism>
<proteinExistence type="predicted"/>
<keyword evidence="3" id="KW-1185">Reference proteome</keyword>
<feature type="compositionally biased region" description="Low complexity" evidence="1">
    <location>
        <begin position="23"/>
        <end position="40"/>
    </location>
</feature>
<feature type="region of interest" description="Disordered" evidence="1">
    <location>
        <begin position="1"/>
        <end position="77"/>
    </location>
</feature>
<sequence>MSAIEISRDHKSAIEGHLLLGTPPKKVSPSPPSAEFSPEEGNASTITESNTPTSSENALSTFVEKETRVPDTVSVSGPVSQMAGVRAGAGEPKDKNWFDIFDSNDYDTSGNGGCRSSNSLDGPSSIDNGFISPRHYYASPYPNGHLATPAPKKIASVLTPPSSGEKSSVVSACSQEIALEDSPFEKEALPTLPHENHTSGVSTLEQSHLPILPH</sequence>
<comment type="caution">
    <text evidence="2">The sequence shown here is derived from an EMBL/GenBank/DDBJ whole genome shotgun (WGS) entry which is preliminary data.</text>
</comment>
<accession>A0A317STB1</accession>
<feature type="region of interest" description="Disordered" evidence="1">
    <location>
        <begin position="189"/>
        <end position="214"/>
    </location>
</feature>
<reference evidence="2 3" key="1">
    <citation type="submission" date="2018-03" db="EMBL/GenBank/DDBJ databases">
        <title>Genomes of Pezizomycetes fungi and the evolution of truffles.</title>
        <authorList>
            <person name="Murat C."/>
            <person name="Payen T."/>
            <person name="Noel B."/>
            <person name="Kuo A."/>
            <person name="Martin F.M."/>
        </authorList>
    </citation>
    <scope>NUCLEOTIDE SEQUENCE [LARGE SCALE GENOMIC DNA]</scope>
    <source>
        <strain evidence="2">091103-1</strain>
    </source>
</reference>
<evidence type="ECO:0000256" key="1">
    <source>
        <dbReference type="SAM" id="MobiDB-lite"/>
    </source>
</evidence>
<protein>
    <submittedName>
        <fullName evidence="2">Uncharacterized protein</fullName>
    </submittedName>
</protein>
<dbReference type="AlphaFoldDB" id="A0A317STB1"/>